<organism evidence="3 4">
    <name type="scientific">Marasmius tenuissimus</name>
    <dbReference type="NCBI Taxonomy" id="585030"/>
    <lineage>
        <taxon>Eukaryota</taxon>
        <taxon>Fungi</taxon>
        <taxon>Dikarya</taxon>
        <taxon>Basidiomycota</taxon>
        <taxon>Agaricomycotina</taxon>
        <taxon>Agaricomycetes</taxon>
        <taxon>Agaricomycetidae</taxon>
        <taxon>Agaricales</taxon>
        <taxon>Marasmiineae</taxon>
        <taxon>Marasmiaceae</taxon>
        <taxon>Marasmius</taxon>
    </lineage>
</organism>
<dbReference type="EMBL" id="JBBXMP010000330">
    <property type="protein sequence ID" value="KAL0058330.1"/>
    <property type="molecule type" value="Genomic_DNA"/>
</dbReference>
<feature type="region of interest" description="Disordered" evidence="2">
    <location>
        <begin position="77"/>
        <end position="297"/>
    </location>
</feature>
<feature type="compositionally biased region" description="Polar residues" evidence="2">
    <location>
        <begin position="90"/>
        <end position="104"/>
    </location>
</feature>
<evidence type="ECO:0000313" key="4">
    <source>
        <dbReference type="Proteomes" id="UP001437256"/>
    </source>
</evidence>
<sequence>MSSSNIQQQAPSVKAEILRLEKEEEVLEAELKKAIKSWKASRNIERKSERQREVTRLQALLDDTVARKELLRDLAITPSKRALDDGAVSESESALTDLPSSRPGSTIGEPPRVNTSGPPTKKAKSDGSSRSSDRLAGREVAQAKPPSRATKAKGQKSDRTTETTVVTEQEQPESTPNLPSPPSHNAHSNRIKPVVPPSQPPNTVTDESLEASVNPPSASQSNPMVAVPGDSPQQTSTVAPTAKISTGLAIPAPATPSQSEDASMPMTAETRDEDHENDDGESDEDSNSDEPFWVSDPKAYDLERKSVEAVRKYLQAPRSNRLKDSLRTHIRARASYCPEAAISCFELARDVLVTRRGQLKCIYHHLVDKTSQVNDTKGGDQLTGVPYAPVKATKLVTPNGVAAGGAFNRLTLPKNPEGREYCHCGCHVEDAVWGLVLWKTGKIAYDGQEHGYERRRKPPTPADRNFEIMRLKGLGITLAHYWTHEAQVNGQGQVLEYRELTLQERLQRRSSSEQQSMPNLDGLLIMNDESTDR</sequence>
<proteinExistence type="predicted"/>
<feature type="region of interest" description="Disordered" evidence="2">
    <location>
        <begin position="508"/>
        <end position="533"/>
    </location>
</feature>
<comment type="caution">
    <text evidence="3">The sequence shown here is derived from an EMBL/GenBank/DDBJ whole genome shotgun (WGS) entry which is preliminary data.</text>
</comment>
<gene>
    <name evidence="3" type="ORF">AAF712_014998</name>
</gene>
<feature type="compositionally biased region" description="Acidic residues" evidence="2">
    <location>
        <begin position="275"/>
        <end position="288"/>
    </location>
</feature>
<feature type="compositionally biased region" description="Polar residues" evidence="2">
    <location>
        <begin position="172"/>
        <end position="188"/>
    </location>
</feature>
<feature type="compositionally biased region" description="Polar residues" evidence="2">
    <location>
        <begin position="214"/>
        <end position="223"/>
    </location>
</feature>
<reference evidence="3 4" key="1">
    <citation type="submission" date="2024-05" db="EMBL/GenBank/DDBJ databases">
        <title>A draft genome resource for the thread blight pathogen Marasmius tenuissimus strain MS-2.</title>
        <authorList>
            <person name="Yulfo-Soto G.E."/>
            <person name="Baruah I.K."/>
            <person name="Amoako-Attah I."/>
            <person name="Bukari Y."/>
            <person name="Meinhardt L.W."/>
            <person name="Bailey B.A."/>
            <person name="Cohen S.P."/>
        </authorList>
    </citation>
    <scope>NUCLEOTIDE SEQUENCE [LARGE SCALE GENOMIC DNA]</scope>
    <source>
        <strain evidence="3 4">MS-2</strain>
    </source>
</reference>
<evidence type="ECO:0000256" key="2">
    <source>
        <dbReference type="SAM" id="MobiDB-lite"/>
    </source>
</evidence>
<protein>
    <submittedName>
        <fullName evidence="3">Uncharacterized protein</fullName>
    </submittedName>
</protein>
<evidence type="ECO:0000313" key="3">
    <source>
        <dbReference type="EMBL" id="KAL0058330.1"/>
    </source>
</evidence>
<dbReference type="Proteomes" id="UP001437256">
    <property type="component" value="Unassembled WGS sequence"/>
</dbReference>
<name>A0ABR2ZAE6_9AGAR</name>
<feature type="coiled-coil region" evidence="1">
    <location>
        <begin position="10"/>
        <end position="37"/>
    </location>
</feature>
<evidence type="ECO:0000256" key="1">
    <source>
        <dbReference type="SAM" id="Coils"/>
    </source>
</evidence>
<feature type="compositionally biased region" description="Basic and acidic residues" evidence="2">
    <location>
        <begin position="123"/>
        <end position="137"/>
    </location>
</feature>
<keyword evidence="1" id="KW-0175">Coiled coil</keyword>
<keyword evidence="4" id="KW-1185">Reference proteome</keyword>
<accession>A0ABR2ZAE6</accession>